<dbReference type="Gene3D" id="3.30.420.240">
    <property type="match status" value="1"/>
</dbReference>
<dbReference type="OrthoDB" id="9775154at2"/>
<dbReference type="EMBL" id="CP037452">
    <property type="protein sequence ID" value="QDV49547.1"/>
    <property type="molecule type" value="Genomic_DNA"/>
</dbReference>
<dbReference type="KEGG" id="gfm:Enr17x_15670"/>
<dbReference type="Proteomes" id="UP000318313">
    <property type="component" value="Chromosome"/>
</dbReference>
<gene>
    <name evidence="1" type="ORF">Enr17x_15670</name>
</gene>
<proteinExistence type="predicted"/>
<dbReference type="RefSeq" id="WP_145307390.1">
    <property type="nucleotide sequence ID" value="NZ_CP037452.1"/>
</dbReference>
<sequence length="600" mass="67649">MVTDVVYSEADYQAADAARILLATRKARAGDPFDWIEYQWGRIFYAKDIVANPSLLSEIYQMRERKQRYLILDDFQVDMIRSIFDPSIREVYVKGNTGCGKGGAAGIIICTYYCIYPDARIVITRDSYKKAVNVMFAEVDSWWRKMRYTPPFYELQATGVTDKNSKKHEVVISSPKTGEGFSGSHSPHVLYVFDEATAPVLNGRYSLANTQSKKFLAMANPRTTSGKFRAGFDLADEDEKDKSQTLIGPYGRRRLITIGGNDCLNVKMKCLQDSVSPKGGIEIGGRRYEPGQLIDNADMVKVEPIIPGQTTYDTFLGHLENPDPFFVRTFAHGKFPDEDPDKQLIFRRWLKEPNRLWKKWHKVHRKFKEKAIQGRLLSSHVPKVLNSMLPVEAFGLDVGASTNGDASVLTAGGKNGIREQLEDHIDDAEGLADWVVDSARKHYRIDLKKGSHPVGVDMDGIGWGVVSILKKRGVKVVEVRGNATPEVDPKRYANLRAENYGELAKRLNEKGQWKGLPFLMPPSDALELELTAPEKIMSSDGFKFAISPKRKVTNKENQPESVHEKIGRSPDRADSAVYFYRALRFVGVSLDSILENEEFF</sequence>
<dbReference type="InterPro" id="IPR027417">
    <property type="entry name" value="P-loop_NTPase"/>
</dbReference>
<name>A0A518I8X5_9PLAN</name>
<reference evidence="1 2" key="1">
    <citation type="submission" date="2019-03" db="EMBL/GenBank/DDBJ databases">
        <title>Deep-cultivation of Planctomycetes and their phenomic and genomic characterization uncovers novel biology.</title>
        <authorList>
            <person name="Wiegand S."/>
            <person name="Jogler M."/>
            <person name="Boedeker C."/>
            <person name="Pinto D."/>
            <person name="Vollmers J."/>
            <person name="Rivas-Marin E."/>
            <person name="Kohn T."/>
            <person name="Peeters S.H."/>
            <person name="Heuer A."/>
            <person name="Rast P."/>
            <person name="Oberbeckmann S."/>
            <person name="Bunk B."/>
            <person name="Jeske O."/>
            <person name="Meyerdierks A."/>
            <person name="Storesund J.E."/>
            <person name="Kallscheuer N."/>
            <person name="Luecker S."/>
            <person name="Lage O.M."/>
            <person name="Pohl T."/>
            <person name="Merkel B.J."/>
            <person name="Hornburger P."/>
            <person name="Mueller R.-W."/>
            <person name="Bruemmer F."/>
            <person name="Labrenz M."/>
            <person name="Spormann A.M."/>
            <person name="Op den Camp H."/>
            <person name="Overmann J."/>
            <person name="Amann R."/>
            <person name="Jetten M.S.M."/>
            <person name="Mascher T."/>
            <person name="Medema M.H."/>
            <person name="Devos D.P."/>
            <person name="Kaster A.-K."/>
            <person name="Ovreas L."/>
            <person name="Rohde M."/>
            <person name="Galperin M.Y."/>
            <person name="Jogler C."/>
        </authorList>
    </citation>
    <scope>NUCLEOTIDE SEQUENCE [LARGE SCALE GENOMIC DNA]</scope>
    <source>
        <strain evidence="1 2">Enr17</strain>
    </source>
</reference>
<accession>A0A518I8X5</accession>
<protein>
    <recommendedName>
        <fullName evidence="3">Terminase-like family protein</fullName>
    </recommendedName>
</protein>
<evidence type="ECO:0000313" key="1">
    <source>
        <dbReference type="EMBL" id="QDV49547.1"/>
    </source>
</evidence>
<evidence type="ECO:0000313" key="2">
    <source>
        <dbReference type="Proteomes" id="UP000318313"/>
    </source>
</evidence>
<evidence type="ECO:0008006" key="3">
    <source>
        <dbReference type="Google" id="ProtNLM"/>
    </source>
</evidence>
<organism evidence="1 2">
    <name type="scientific">Gimesia fumaroli</name>
    <dbReference type="NCBI Taxonomy" id="2527976"/>
    <lineage>
        <taxon>Bacteria</taxon>
        <taxon>Pseudomonadati</taxon>
        <taxon>Planctomycetota</taxon>
        <taxon>Planctomycetia</taxon>
        <taxon>Planctomycetales</taxon>
        <taxon>Planctomycetaceae</taxon>
        <taxon>Gimesia</taxon>
    </lineage>
</organism>
<dbReference type="AlphaFoldDB" id="A0A518I8X5"/>
<dbReference type="Gene3D" id="3.40.50.300">
    <property type="entry name" value="P-loop containing nucleotide triphosphate hydrolases"/>
    <property type="match status" value="1"/>
</dbReference>
<keyword evidence="2" id="KW-1185">Reference proteome</keyword>